<protein>
    <submittedName>
        <fullName evidence="2">Uncharacterized protein</fullName>
    </submittedName>
</protein>
<dbReference type="Proteomes" id="UP001500466">
    <property type="component" value="Unassembled WGS sequence"/>
</dbReference>
<sequence>MTNAAIASAVAATPIRPTRRTSAMRPVADSVRTIDPESWRSSDVPLLRDPRALVTRLHELHGPTPGTAVVAVLDATGRPVASASFAMDGGTGPVDGWQCRNTILATLRLIVPDDLRRPAPVRTTVLLLCRDGRRAWEADDGRWMWGLRDACALHGLRGGAVVVLAEDGWEVVGDGRSGRTPASVPRVALLPTRRSGGKGKAKTETKPKRRAATAQRPRPRVAPEPAERTVARVGPKIEPRTEPQVEPGTRTKSAGHEVPVELPVAAPGRGVGVPERTEVPAAAAAFGGYAEGPPGPGERDYAAPVRYLTDAGATGAGLRCS</sequence>
<feature type="region of interest" description="Disordered" evidence="1">
    <location>
        <begin position="175"/>
        <end position="230"/>
    </location>
</feature>
<accession>A0ABP9H5F2</accession>
<organism evidence="2 3">
    <name type="scientific">Yinghuangia aomiensis</name>
    <dbReference type="NCBI Taxonomy" id="676205"/>
    <lineage>
        <taxon>Bacteria</taxon>
        <taxon>Bacillati</taxon>
        <taxon>Actinomycetota</taxon>
        <taxon>Actinomycetes</taxon>
        <taxon>Kitasatosporales</taxon>
        <taxon>Streptomycetaceae</taxon>
        <taxon>Yinghuangia</taxon>
    </lineage>
</organism>
<evidence type="ECO:0000256" key="1">
    <source>
        <dbReference type="SAM" id="MobiDB-lite"/>
    </source>
</evidence>
<proteinExistence type="predicted"/>
<name>A0ABP9H5F2_9ACTN</name>
<reference evidence="3" key="1">
    <citation type="journal article" date="2019" name="Int. J. Syst. Evol. Microbiol.">
        <title>The Global Catalogue of Microorganisms (GCM) 10K type strain sequencing project: providing services to taxonomists for standard genome sequencing and annotation.</title>
        <authorList>
            <consortium name="The Broad Institute Genomics Platform"/>
            <consortium name="The Broad Institute Genome Sequencing Center for Infectious Disease"/>
            <person name="Wu L."/>
            <person name="Ma J."/>
        </authorList>
    </citation>
    <scope>NUCLEOTIDE SEQUENCE [LARGE SCALE GENOMIC DNA]</scope>
    <source>
        <strain evidence="3">JCM 17986</strain>
    </source>
</reference>
<dbReference type="EMBL" id="BAABHS010000007">
    <property type="protein sequence ID" value="GAA4960193.1"/>
    <property type="molecule type" value="Genomic_DNA"/>
</dbReference>
<keyword evidence="3" id="KW-1185">Reference proteome</keyword>
<comment type="caution">
    <text evidence="2">The sequence shown here is derived from an EMBL/GenBank/DDBJ whole genome shotgun (WGS) entry which is preliminary data.</text>
</comment>
<evidence type="ECO:0000313" key="2">
    <source>
        <dbReference type="EMBL" id="GAA4960193.1"/>
    </source>
</evidence>
<evidence type="ECO:0000313" key="3">
    <source>
        <dbReference type="Proteomes" id="UP001500466"/>
    </source>
</evidence>
<gene>
    <name evidence="2" type="ORF">GCM10023205_24250</name>
</gene>